<evidence type="ECO:0000313" key="2">
    <source>
        <dbReference type="Proteomes" id="UP000186594"/>
    </source>
</evidence>
<protein>
    <submittedName>
        <fullName evidence="1">Uncharacterized protein</fullName>
    </submittedName>
</protein>
<dbReference type="Proteomes" id="UP000186594">
    <property type="component" value="Unassembled WGS sequence"/>
</dbReference>
<comment type="caution">
    <text evidence="1">The sequence shown here is derived from an EMBL/GenBank/DDBJ whole genome shotgun (WGS) entry which is preliminary data.</text>
</comment>
<sequence>MVDDILTYYRSDYRQFTIGTAKLVCDHSGIQEFADLSPSRILENKNNWIPFSDKAIRHELEELAKSDLPLESVELFGAAIFRSWATSHLRKGIFTDFQGIYQTSLYPQGLLDSIKRNPNFFCFTQPLTKILQPVLVTDTTESFEKLSFWAVIDISLPKILPQKPTINIYITTEFTAGSMKLAQESSFLEKIRKVLQNREFEEYTHFKILSIPTQKDSMAVAWDIYNRLVNYQPIPDMQDFVVSDSRKQMKAMLRRMYPNPLIEPMVEFEDITFFQPL</sequence>
<name>A0A1U7LQS3_NEOID</name>
<keyword evidence="2" id="KW-1185">Reference proteome</keyword>
<gene>
    <name evidence="1" type="ORF">NEOLI_004321</name>
</gene>
<dbReference type="EMBL" id="LXFE01000526">
    <property type="protein sequence ID" value="OLL24978.1"/>
    <property type="molecule type" value="Genomic_DNA"/>
</dbReference>
<evidence type="ECO:0000313" key="1">
    <source>
        <dbReference type="EMBL" id="OLL24978.1"/>
    </source>
</evidence>
<accession>A0A1U7LQS3</accession>
<proteinExistence type="predicted"/>
<organism evidence="1 2">
    <name type="scientific">Neolecta irregularis (strain DAH-3)</name>
    <dbReference type="NCBI Taxonomy" id="1198029"/>
    <lineage>
        <taxon>Eukaryota</taxon>
        <taxon>Fungi</taxon>
        <taxon>Dikarya</taxon>
        <taxon>Ascomycota</taxon>
        <taxon>Taphrinomycotina</taxon>
        <taxon>Neolectales</taxon>
        <taxon>Neolectaceae</taxon>
        <taxon>Neolecta</taxon>
    </lineage>
</organism>
<reference evidence="1 2" key="1">
    <citation type="submission" date="2016-04" db="EMBL/GenBank/DDBJ databases">
        <title>Evolutionary innovation and constraint leading to complex multicellularity in the Ascomycota.</title>
        <authorList>
            <person name="Cisse O."/>
            <person name="Nguyen A."/>
            <person name="Hewitt D.A."/>
            <person name="Jedd G."/>
            <person name="Stajich J.E."/>
        </authorList>
    </citation>
    <scope>NUCLEOTIDE SEQUENCE [LARGE SCALE GENOMIC DNA]</scope>
    <source>
        <strain evidence="1 2">DAH-3</strain>
    </source>
</reference>
<dbReference type="AlphaFoldDB" id="A0A1U7LQS3"/>